<organism evidence="1 2">
    <name type="scientific">Dermacentor silvarum</name>
    <name type="common">Tick</name>
    <dbReference type="NCBI Taxonomy" id="543639"/>
    <lineage>
        <taxon>Eukaryota</taxon>
        <taxon>Metazoa</taxon>
        <taxon>Ecdysozoa</taxon>
        <taxon>Arthropoda</taxon>
        <taxon>Chelicerata</taxon>
        <taxon>Arachnida</taxon>
        <taxon>Acari</taxon>
        <taxon>Parasitiformes</taxon>
        <taxon>Ixodida</taxon>
        <taxon>Ixodoidea</taxon>
        <taxon>Ixodidae</taxon>
        <taxon>Rhipicephalinae</taxon>
        <taxon>Dermacentor</taxon>
    </lineage>
</organism>
<evidence type="ECO:0000313" key="2">
    <source>
        <dbReference type="Proteomes" id="UP000821865"/>
    </source>
</evidence>
<keyword evidence="2" id="KW-1185">Reference proteome</keyword>
<name>A0ACB8CNH8_DERSI</name>
<accession>A0ACB8CNH8</accession>
<dbReference type="Proteomes" id="UP000821865">
    <property type="component" value="Chromosome 6"/>
</dbReference>
<comment type="caution">
    <text evidence="1">The sequence shown here is derived from an EMBL/GenBank/DDBJ whole genome shotgun (WGS) entry which is preliminary data.</text>
</comment>
<protein>
    <submittedName>
        <fullName evidence="1">Uncharacterized protein</fullName>
    </submittedName>
</protein>
<proteinExistence type="predicted"/>
<sequence length="400" mass="42156">MICDEGGAGRRVPTGRPRKRTHRLATTATTEQCFSHEATASPCGSLDAAGQVWETRSGVLSATKDTAPSRGGDGAKKIRLSAPLPASRNKAARLIAEADLNIFHSTQPKLSKINSPEGVPAARRRVCTRAKAVTLWTLYTLHLVSQPARAAAAAAIGAPASRDPAGGSNAGGSSAPPTRQSIPLRELTPFDVPFVPVPTPPPRRANNQLPNRGCLTLSQRPYSTLNRHATFAEPVAEMAGTSSSGGGSGSSSVQPPRTLPPTPRFKSFSSSCLHSPTTELHTYSDVSPTDLATTPTWQERPASRFVFSISPPRASSCLGNQSPQEYRPLCAASGDGERARGGRGVRGGGLGTATKEDEDEDVSRKARWIIITTAVSLFVMSVLLVGIMLRLAPVIDDLGE</sequence>
<evidence type="ECO:0000313" key="1">
    <source>
        <dbReference type="EMBL" id="KAH7946405.1"/>
    </source>
</evidence>
<reference evidence="1" key="1">
    <citation type="submission" date="2020-05" db="EMBL/GenBank/DDBJ databases">
        <title>Large-scale comparative analyses of tick genomes elucidate their genetic diversity and vector capacities.</title>
        <authorList>
            <person name="Jia N."/>
            <person name="Wang J."/>
            <person name="Shi W."/>
            <person name="Du L."/>
            <person name="Sun Y."/>
            <person name="Zhan W."/>
            <person name="Jiang J."/>
            <person name="Wang Q."/>
            <person name="Zhang B."/>
            <person name="Ji P."/>
            <person name="Sakyi L.B."/>
            <person name="Cui X."/>
            <person name="Yuan T."/>
            <person name="Jiang B."/>
            <person name="Yang W."/>
            <person name="Lam T.T.-Y."/>
            <person name="Chang Q."/>
            <person name="Ding S."/>
            <person name="Wang X."/>
            <person name="Zhu J."/>
            <person name="Ruan X."/>
            <person name="Zhao L."/>
            <person name="Wei J."/>
            <person name="Que T."/>
            <person name="Du C."/>
            <person name="Cheng J."/>
            <person name="Dai P."/>
            <person name="Han X."/>
            <person name="Huang E."/>
            <person name="Gao Y."/>
            <person name="Liu J."/>
            <person name="Shao H."/>
            <person name="Ye R."/>
            <person name="Li L."/>
            <person name="Wei W."/>
            <person name="Wang X."/>
            <person name="Wang C."/>
            <person name="Yang T."/>
            <person name="Huo Q."/>
            <person name="Li W."/>
            <person name="Guo W."/>
            <person name="Chen H."/>
            <person name="Zhou L."/>
            <person name="Ni X."/>
            <person name="Tian J."/>
            <person name="Zhou Y."/>
            <person name="Sheng Y."/>
            <person name="Liu T."/>
            <person name="Pan Y."/>
            <person name="Xia L."/>
            <person name="Li J."/>
            <person name="Zhao F."/>
            <person name="Cao W."/>
        </authorList>
    </citation>
    <scope>NUCLEOTIDE SEQUENCE</scope>
    <source>
        <strain evidence="1">Dsil-2018</strain>
    </source>
</reference>
<gene>
    <name evidence="1" type="ORF">HPB49_024545</name>
</gene>
<dbReference type="EMBL" id="CM023475">
    <property type="protein sequence ID" value="KAH7946405.1"/>
    <property type="molecule type" value="Genomic_DNA"/>
</dbReference>